<protein>
    <submittedName>
        <fullName evidence="1">Uncharacterized protein</fullName>
    </submittedName>
</protein>
<evidence type="ECO:0000313" key="1">
    <source>
        <dbReference type="EMBL" id="VVN71857.1"/>
    </source>
</evidence>
<proteinExistence type="predicted"/>
<dbReference type="AlphaFoldDB" id="A0A5E7A6V5"/>
<dbReference type="Proteomes" id="UP000381093">
    <property type="component" value="Unassembled WGS sequence"/>
</dbReference>
<sequence length="41" mass="4560">MEFVFNDEKISAVHEALLMLIDKGVSEPKKIQNVCQSIVGV</sequence>
<organism evidence="1 2">
    <name type="scientific">Pseudomonas fluorescens</name>
    <dbReference type="NCBI Taxonomy" id="294"/>
    <lineage>
        <taxon>Bacteria</taxon>
        <taxon>Pseudomonadati</taxon>
        <taxon>Pseudomonadota</taxon>
        <taxon>Gammaproteobacteria</taxon>
        <taxon>Pseudomonadales</taxon>
        <taxon>Pseudomonadaceae</taxon>
        <taxon>Pseudomonas</taxon>
    </lineage>
</organism>
<gene>
    <name evidence="1" type="ORF">PS710_00481</name>
</gene>
<accession>A0A5E7A6V5</accession>
<evidence type="ECO:0000313" key="2">
    <source>
        <dbReference type="Proteomes" id="UP000381093"/>
    </source>
</evidence>
<dbReference type="EMBL" id="CABVHW010000001">
    <property type="protein sequence ID" value="VVN71857.1"/>
    <property type="molecule type" value="Genomic_DNA"/>
</dbReference>
<reference evidence="1 2" key="1">
    <citation type="submission" date="2019-09" db="EMBL/GenBank/DDBJ databases">
        <authorList>
            <person name="Chandra G."/>
            <person name="Truman W A."/>
        </authorList>
    </citation>
    <scope>NUCLEOTIDE SEQUENCE [LARGE SCALE GENOMIC DNA]</scope>
    <source>
        <strain evidence="1">PS710</strain>
    </source>
</reference>
<name>A0A5E7A6V5_PSEFL</name>